<dbReference type="EMBL" id="NPIC01000007">
    <property type="protein sequence ID" value="RDL34410.1"/>
    <property type="molecule type" value="Genomic_DNA"/>
</dbReference>
<sequence length="287" mass="33529">MYSRDETVNSILRFYQTVIRHPYLNNATLIIPPVNGWNSIKIEGKNGAVLDLLCHLPYLRPENASEELIIHSETIPICYLENQDRLLFYPLPAHCIYLARAESYLGTSLILDTNEGTITEFCQTGSHITIPYEAYEALPKAEKWKAHCTTPIMELLDNWTKRYEELVWMLVPNPISQPVTGRFYSRAISSTEEELIQKGQLELWHTQDDRSDDDDTEEDELDMEQFKARKRERKHVVDVYNTYLRYGWLYHFDKEGCKAELLELEKRKDADEMQQMAEANPDAALFD</sequence>
<dbReference type="STRING" id="2656787.A0A370TGV5"/>
<comment type="caution">
    <text evidence="2">The sequence shown here is derived from an EMBL/GenBank/DDBJ whole genome shotgun (WGS) entry which is preliminary data.</text>
</comment>
<gene>
    <name evidence="2" type="ORF">BP5553_07538</name>
</gene>
<evidence type="ECO:0000313" key="3">
    <source>
        <dbReference type="Proteomes" id="UP000254866"/>
    </source>
</evidence>
<dbReference type="GeneID" id="43600387"/>
<evidence type="ECO:0000256" key="1">
    <source>
        <dbReference type="SAM" id="MobiDB-lite"/>
    </source>
</evidence>
<feature type="region of interest" description="Disordered" evidence="1">
    <location>
        <begin position="203"/>
        <end position="222"/>
    </location>
</feature>
<accession>A0A370TGV5</accession>
<protein>
    <submittedName>
        <fullName evidence="2">Uncharacterized protein</fullName>
    </submittedName>
</protein>
<feature type="compositionally biased region" description="Acidic residues" evidence="1">
    <location>
        <begin position="210"/>
        <end position="222"/>
    </location>
</feature>
<keyword evidence="3" id="KW-1185">Reference proteome</keyword>
<dbReference type="Proteomes" id="UP000254866">
    <property type="component" value="Unassembled WGS sequence"/>
</dbReference>
<dbReference type="OrthoDB" id="5343383at2759"/>
<reference evidence="2 3" key="1">
    <citation type="journal article" date="2018" name="IMA Fungus">
        <title>IMA Genome-F 9: Draft genome sequence of Annulohypoxylon stygium, Aspergillus mulundensis, Berkeleyomyces basicola (syn. Thielaviopsis basicola), Ceratocystis smalleyi, two Cercospora beticola strains, Coleophoma cylindrospora, Fusarium fracticaudum, Phialophora cf. hyalina, and Morchella septimelata.</title>
        <authorList>
            <person name="Wingfield B.D."/>
            <person name="Bills G.F."/>
            <person name="Dong Y."/>
            <person name="Huang W."/>
            <person name="Nel W.J."/>
            <person name="Swalarsk-Parry B.S."/>
            <person name="Vaghefi N."/>
            <person name="Wilken P.M."/>
            <person name="An Z."/>
            <person name="de Beer Z.W."/>
            <person name="De Vos L."/>
            <person name="Chen L."/>
            <person name="Duong T.A."/>
            <person name="Gao Y."/>
            <person name="Hammerbacher A."/>
            <person name="Kikkert J.R."/>
            <person name="Li Y."/>
            <person name="Li H."/>
            <person name="Li K."/>
            <person name="Li Q."/>
            <person name="Liu X."/>
            <person name="Ma X."/>
            <person name="Naidoo K."/>
            <person name="Pethybridge S.J."/>
            <person name="Sun J."/>
            <person name="Steenkamp E.T."/>
            <person name="van der Nest M.A."/>
            <person name="van Wyk S."/>
            <person name="Wingfield M.J."/>
            <person name="Xiong C."/>
            <person name="Yue Q."/>
            <person name="Zhang X."/>
        </authorList>
    </citation>
    <scope>NUCLEOTIDE SEQUENCE [LARGE SCALE GENOMIC DNA]</scope>
    <source>
        <strain evidence="2 3">BP 5553</strain>
    </source>
</reference>
<dbReference type="AlphaFoldDB" id="A0A370TGV5"/>
<dbReference type="RefSeq" id="XP_031867392.1">
    <property type="nucleotide sequence ID" value="XM_032016161.1"/>
</dbReference>
<organism evidence="2 3">
    <name type="scientific">Venustampulla echinocandica</name>
    <dbReference type="NCBI Taxonomy" id="2656787"/>
    <lineage>
        <taxon>Eukaryota</taxon>
        <taxon>Fungi</taxon>
        <taxon>Dikarya</taxon>
        <taxon>Ascomycota</taxon>
        <taxon>Pezizomycotina</taxon>
        <taxon>Leotiomycetes</taxon>
        <taxon>Helotiales</taxon>
        <taxon>Pleuroascaceae</taxon>
        <taxon>Venustampulla</taxon>
    </lineage>
</organism>
<proteinExistence type="predicted"/>
<name>A0A370TGV5_9HELO</name>
<evidence type="ECO:0000313" key="2">
    <source>
        <dbReference type="EMBL" id="RDL34410.1"/>
    </source>
</evidence>